<evidence type="ECO:0000313" key="2">
    <source>
        <dbReference type="Proteomes" id="UP000649617"/>
    </source>
</evidence>
<name>A0A812XYN0_SYMPI</name>
<proteinExistence type="predicted"/>
<comment type="caution">
    <text evidence="1">The sequence shown here is derived from an EMBL/GenBank/DDBJ whole genome shotgun (WGS) entry which is preliminary data.</text>
</comment>
<evidence type="ECO:0000313" key="1">
    <source>
        <dbReference type="EMBL" id="CAE7751224.1"/>
    </source>
</evidence>
<keyword evidence="2" id="KW-1185">Reference proteome</keyword>
<evidence type="ECO:0008006" key="3">
    <source>
        <dbReference type="Google" id="ProtNLM"/>
    </source>
</evidence>
<dbReference type="Proteomes" id="UP000649617">
    <property type="component" value="Unassembled WGS sequence"/>
</dbReference>
<gene>
    <name evidence="1" type="ORF">SPIL2461_LOCUS21748</name>
</gene>
<organism evidence="1 2">
    <name type="scientific">Symbiodinium pilosum</name>
    <name type="common">Dinoflagellate</name>
    <dbReference type="NCBI Taxonomy" id="2952"/>
    <lineage>
        <taxon>Eukaryota</taxon>
        <taxon>Sar</taxon>
        <taxon>Alveolata</taxon>
        <taxon>Dinophyceae</taxon>
        <taxon>Suessiales</taxon>
        <taxon>Symbiodiniaceae</taxon>
        <taxon>Symbiodinium</taxon>
    </lineage>
</organism>
<sequence>MAPYRPPHMRNQPPLPKLVCSNRNEVIRTQPSQTDTIATLTANLAEEFHVPEDLIGLSLSKDGPALQDAKKELNTLGECTIHVTVKQASHEQMENYIRSKGSDHFLGAELKLTTNAGEELKGELYCIQEQDNSCILREKLNNGCTNYWWLKWNIITSISIESMPDKKRASDFRPAVSIPALERRS</sequence>
<reference evidence="1" key="1">
    <citation type="submission" date="2021-02" db="EMBL/GenBank/DDBJ databases">
        <authorList>
            <person name="Dougan E. K."/>
            <person name="Rhodes N."/>
            <person name="Thang M."/>
            <person name="Chan C."/>
        </authorList>
    </citation>
    <scope>NUCLEOTIDE SEQUENCE</scope>
</reference>
<protein>
    <recommendedName>
        <fullName evidence="3">Ubiquitin-like domain-containing protein</fullName>
    </recommendedName>
</protein>
<dbReference type="EMBL" id="CAJNIZ010046554">
    <property type="protein sequence ID" value="CAE7751224.1"/>
    <property type="molecule type" value="Genomic_DNA"/>
</dbReference>
<dbReference type="OrthoDB" id="406652at2759"/>
<dbReference type="AlphaFoldDB" id="A0A812XYN0"/>
<accession>A0A812XYN0</accession>